<name>A0A8J7LIV3_9NOST</name>
<evidence type="ECO:0000256" key="1">
    <source>
        <dbReference type="ARBA" id="ARBA00023002"/>
    </source>
</evidence>
<organism evidence="3 4">
    <name type="scientific">Dendronalium phyllosphericum CENA369</name>
    <dbReference type="NCBI Taxonomy" id="1725256"/>
    <lineage>
        <taxon>Bacteria</taxon>
        <taxon>Bacillati</taxon>
        <taxon>Cyanobacteriota</taxon>
        <taxon>Cyanophyceae</taxon>
        <taxon>Nostocales</taxon>
        <taxon>Nostocaceae</taxon>
        <taxon>Dendronalium</taxon>
        <taxon>Dendronalium phyllosphericum</taxon>
    </lineage>
</organism>
<dbReference type="Proteomes" id="UP000662314">
    <property type="component" value="Unassembled WGS sequence"/>
</dbReference>
<dbReference type="EMBL" id="JAECZA010000338">
    <property type="protein sequence ID" value="MBH8578396.1"/>
    <property type="molecule type" value="Genomic_DNA"/>
</dbReference>
<dbReference type="Gene3D" id="3.50.50.60">
    <property type="entry name" value="FAD/NAD(P)-binding domain"/>
    <property type="match status" value="1"/>
</dbReference>
<evidence type="ECO:0000313" key="3">
    <source>
        <dbReference type="EMBL" id="MBH8578396.1"/>
    </source>
</evidence>
<keyword evidence="1" id="KW-0560">Oxidoreductase</keyword>
<proteinExistence type="predicted"/>
<dbReference type="Pfam" id="PF01266">
    <property type="entry name" value="DAO"/>
    <property type="match status" value="1"/>
</dbReference>
<evidence type="ECO:0000259" key="2">
    <source>
        <dbReference type="Pfam" id="PF01266"/>
    </source>
</evidence>
<dbReference type="GO" id="GO:0016491">
    <property type="term" value="F:oxidoreductase activity"/>
    <property type="evidence" value="ECO:0007669"/>
    <property type="project" value="UniProtKB-KW"/>
</dbReference>
<feature type="domain" description="FAD dependent oxidoreductase" evidence="2">
    <location>
        <begin position="8"/>
        <end position="366"/>
    </location>
</feature>
<dbReference type="RefSeq" id="WP_214437053.1">
    <property type="nucleotide sequence ID" value="NZ_CAWPUQ010000281.1"/>
</dbReference>
<dbReference type="PANTHER" id="PTHR13847">
    <property type="entry name" value="SARCOSINE DEHYDROGENASE-RELATED"/>
    <property type="match status" value="1"/>
</dbReference>
<protein>
    <submittedName>
        <fullName evidence="3">FAD-binding oxidoreductase</fullName>
    </submittedName>
</protein>
<dbReference type="InterPro" id="IPR036188">
    <property type="entry name" value="FAD/NAD-bd_sf"/>
</dbReference>
<gene>
    <name evidence="3" type="ORF">I8752_36775</name>
</gene>
<dbReference type="SUPFAM" id="SSF51905">
    <property type="entry name" value="FAD/NAD(P)-binding domain"/>
    <property type="match status" value="1"/>
</dbReference>
<dbReference type="Gene3D" id="3.30.9.10">
    <property type="entry name" value="D-Amino Acid Oxidase, subunit A, domain 2"/>
    <property type="match status" value="1"/>
</dbReference>
<dbReference type="AlphaFoldDB" id="A0A8J7LIV3"/>
<evidence type="ECO:0000313" key="4">
    <source>
        <dbReference type="Proteomes" id="UP000662314"/>
    </source>
</evidence>
<reference evidence="3 4" key="1">
    <citation type="journal article" date="2021" name="Int. J. Syst. Evol. Microbiol.">
        <title>Amazonocrinis nigriterrae gen. nov., sp. nov., Atlanticothrix silvestris gen. nov., sp. nov. and Dendronalium phyllosphericum gen. nov., sp. nov., nostocacean cyanobacteria from Brazilian environments.</title>
        <authorList>
            <person name="Alvarenga D.O."/>
            <person name="Andreote A.P.D."/>
            <person name="Branco L.H.Z."/>
            <person name="Delbaje E."/>
            <person name="Cruz R.B."/>
            <person name="Varani A.M."/>
            <person name="Fiore M.F."/>
        </authorList>
    </citation>
    <scope>NUCLEOTIDE SEQUENCE [LARGE SCALE GENOMIC DNA]</scope>
    <source>
        <strain evidence="3 4">CENA369</strain>
    </source>
</reference>
<sequence length="400" mass="43591">MAEGKTYDWIVVGGGITGAALSYELAKKGFAVLLLEQYAKPQNATRYSYGGLAYWSGTTPLTRQLCQEAIARYQILSQELDADIQFRELDLLLTISADSDPKATASSYTRFAIPPRLLNVQEACELEPLLNQEAISGALTVKHGHIHPEKTAQAYIQAFLRAGGEMQIDQVLQLLQNGVKTTAKTYHSANIIICAGGLSRQLLKSSGISIKLYFTHAEIIETPPIDLCLRTLIMPANLQRFQLEAESTKVDELWNESGNQPVPPILDAGAIQFQDGSLRLGQISRVLTDPHAQVNSEESEIWLRKSVGKILPALENLSGTWHHCLVAFSSNGLPLIGAIPGFDSLHIFSGFSNPLVIIPPLAKRFANFAAGKEDEIITQLLLKNNSSNLSTDSQGAIIGT</sequence>
<dbReference type="GO" id="GO:0005737">
    <property type="term" value="C:cytoplasm"/>
    <property type="evidence" value="ECO:0007669"/>
    <property type="project" value="TreeGrafter"/>
</dbReference>
<keyword evidence="4" id="KW-1185">Reference proteome</keyword>
<comment type="caution">
    <text evidence="3">The sequence shown here is derived from an EMBL/GenBank/DDBJ whole genome shotgun (WGS) entry which is preliminary data.</text>
</comment>
<dbReference type="InterPro" id="IPR006076">
    <property type="entry name" value="FAD-dep_OxRdtase"/>
</dbReference>
<accession>A0A8J7LIV3</accession>
<dbReference type="PANTHER" id="PTHR13847:SF287">
    <property type="entry name" value="FAD-DEPENDENT OXIDOREDUCTASE DOMAIN-CONTAINING PROTEIN 1"/>
    <property type="match status" value="1"/>
</dbReference>